<dbReference type="Proteomes" id="UP000031014">
    <property type="component" value="Unassembled WGS sequence"/>
</dbReference>
<keyword evidence="1" id="KW-0812">Transmembrane</keyword>
<proteinExistence type="predicted"/>
<evidence type="ECO:0000256" key="1">
    <source>
        <dbReference type="SAM" id="Phobius"/>
    </source>
</evidence>
<dbReference type="EMBL" id="BASE01000028">
    <property type="protein sequence ID" value="GAM13215.1"/>
    <property type="molecule type" value="Genomic_DNA"/>
</dbReference>
<evidence type="ECO:0000313" key="3">
    <source>
        <dbReference type="Proteomes" id="UP000031014"/>
    </source>
</evidence>
<keyword evidence="1" id="KW-0472">Membrane</keyword>
<dbReference type="AlphaFoldDB" id="A0A0A8WZP3"/>
<name>A0A0A8WZP3_MESS1</name>
<protein>
    <submittedName>
        <fullName evidence="2">CDS_ID OB0255</fullName>
    </submittedName>
</protein>
<evidence type="ECO:0000313" key="2">
    <source>
        <dbReference type="EMBL" id="GAM13215.1"/>
    </source>
</evidence>
<organism evidence="2 3">
    <name type="scientific">Mesobacillus selenatarsenatis (strain DSM 18680 / JCM 14380 / FERM P-15431 / SF-1)</name>
    <dbReference type="NCBI Taxonomy" id="1321606"/>
    <lineage>
        <taxon>Bacteria</taxon>
        <taxon>Bacillati</taxon>
        <taxon>Bacillota</taxon>
        <taxon>Bacilli</taxon>
        <taxon>Bacillales</taxon>
        <taxon>Bacillaceae</taxon>
        <taxon>Mesobacillus</taxon>
    </lineage>
</organism>
<feature type="transmembrane region" description="Helical" evidence="1">
    <location>
        <begin position="46"/>
        <end position="67"/>
    </location>
</feature>
<reference evidence="2 3" key="1">
    <citation type="submission" date="2013-06" db="EMBL/GenBank/DDBJ databases">
        <title>Whole genome shotgun sequence of Bacillus selenatarsenatis SF-1.</title>
        <authorList>
            <person name="Kuroda M."/>
            <person name="Sei K."/>
            <person name="Yamashita M."/>
            <person name="Ike M."/>
        </authorList>
    </citation>
    <scope>NUCLEOTIDE SEQUENCE [LARGE SCALE GENOMIC DNA]</scope>
    <source>
        <strain evidence="2 3">SF-1</strain>
    </source>
</reference>
<keyword evidence="1" id="KW-1133">Transmembrane helix</keyword>
<gene>
    <name evidence="2" type="ORF">SAMD00020551_1353</name>
</gene>
<accession>A0A0A8WZP3</accession>
<sequence length="219" mass="25173">MIKNKRNFVIAIILFLFSMALNFPFPHEYPIGQDVFSALNIPLKSINGLHYVGITSLILLIISLYFLGRSLEMYHNRMVLIAILLAFFLPMELVSAYQKTLASGIHAVHYDRENSHCRFEMKDDTTMSASCDLPFENYNNETVQFNIEFYEKYLFEDETPLLSLMNEGGPYKVMLHGKEREIVTIETEIDLSKLEVGSMSGEAWAVNVMIKDKGKVRKL</sequence>
<comment type="caution">
    <text evidence="2">The sequence shown here is derived from an EMBL/GenBank/DDBJ whole genome shotgun (WGS) entry which is preliminary data.</text>
</comment>
<keyword evidence="3" id="KW-1185">Reference proteome</keyword>
<feature type="transmembrane region" description="Helical" evidence="1">
    <location>
        <begin position="79"/>
        <end position="97"/>
    </location>
</feature>